<evidence type="ECO:0000313" key="1">
    <source>
        <dbReference type="EMBL" id="WYW19606.1"/>
    </source>
</evidence>
<evidence type="ECO:0000313" key="2">
    <source>
        <dbReference type="Proteomes" id="UP001456344"/>
    </source>
</evidence>
<accession>A0ACD5BJS2</accession>
<name>A0ACD5BJS2_9PSEU</name>
<proteinExistence type="predicted"/>
<protein>
    <submittedName>
        <fullName evidence="1">Saccharopine dehydrogenase NADP-binding domain-containing protein</fullName>
    </submittedName>
</protein>
<dbReference type="Proteomes" id="UP001456344">
    <property type="component" value="Chromosome"/>
</dbReference>
<dbReference type="EMBL" id="CP150484">
    <property type="protein sequence ID" value="WYW19606.1"/>
    <property type="molecule type" value="Genomic_DNA"/>
</dbReference>
<organism evidence="1 2">
    <name type="scientific">Amycolatopsis coloradensis</name>
    <dbReference type="NCBI Taxonomy" id="76021"/>
    <lineage>
        <taxon>Bacteria</taxon>
        <taxon>Bacillati</taxon>
        <taxon>Actinomycetota</taxon>
        <taxon>Actinomycetes</taxon>
        <taxon>Pseudonocardiales</taxon>
        <taxon>Pseudonocardiaceae</taxon>
        <taxon>Amycolatopsis</taxon>
    </lineage>
</organism>
<gene>
    <name evidence="1" type="ORF">LCL61_29080</name>
</gene>
<reference evidence="1" key="1">
    <citation type="submission" date="2023-10" db="EMBL/GenBank/DDBJ databases">
        <title>Whole genome sequencing of actinobacterial strain Amycolatopsis sp. (BCA-696) identifies the underlying plant growth-promoting genes.</title>
        <authorList>
            <person name="Gandham P."/>
            <person name="Vadla N."/>
            <person name="Saji A."/>
            <person name="Srinivas V."/>
            <person name="Ruperao P."/>
            <person name="Selvanayagam S."/>
            <person name="Saxena R.K."/>
            <person name="Rathore A."/>
            <person name="Gopalakrishnan S."/>
            <person name="Thakur V."/>
        </authorList>
    </citation>
    <scope>NUCLEOTIDE SEQUENCE</scope>
    <source>
        <strain evidence="1">BCA-696</strain>
    </source>
</reference>
<keyword evidence="2" id="KW-1185">Reference proteome</keyword>
<sequence length="357" mass="36284">MSGVIGVLGGAGTVGRVVVDRLSAAGHTVRVGGRDPDRARAVPGASEAVAVDLGEPDALTAFSSGCSVVVNCAGPSYRVLDVVARAALRAGAGYVDAAGDAVALDALITDAPPELQALPAVFSAGLMPGLSGLLPRVLAGAGPIGRLDVYVGGSVEISRLSAVDTLMTRGPRFGQALAVWRDGAVVEHALAPLRSVSLPGFPGRVHAWPFLSTEAASLAAALDVAELRNYTVYATQNLPEVLAEAWAAEGPVEAQVDAVVDAGRRDVAECGRHYAVLAHARPPAGSGGISRRVLLRTTDSYELSGVVAASAAVDLLAGRVLPGAHHAAEVLDPHRTAAVLAADPLVTTLEIPEVTTR</sequence>